<dbReference type="InterPro" id="IPR051324">
    <property type="entry name" value="Stress/Tellurium_Resist"/>
</dbReference>
<gene>
    <name evidence="3" type="ORF">GCM10022207_94580</name>
</gene>
<accession>A0ABP7LXQ4</accession>
<comment type="caution">
    <text evidence="3">The sequence shown here is derived from an EMBL/GenBank/DDBJ whole genome shotgun (WGS) entry which is preliminary data.</text>
</comment>
<dbReference type="CDD" id="cd06974">
    <property type="entry name" value="TerD_like"/>
    <property type="match status" value="1"/>
</dbReference>
<feature type="domain" description="TerD" evidence="2">
    <location>
        <begin position="47"/>
        <end position="146"/>
    </location>
</feature>
<evidence type="ECO:0000313" key="3">
    <source>
        <dbReference type="EMBL" id="GAA3910342.1"/>
    </source>
</evidence>
<dbReference type="Gene3D" id="2.60.60.30">
    <property type="entry name" value="sav2460 like domains"/>
    <property type="match status" value="1"/>
</dbReference>
<name>A0ABP7LXQ4_9ACTN</name>
<dbReference type="PANTHER" id="PTHR32097">
    <property type="entry name" value="CAMP-BINDING PROTEIN 1-RELATED"/>
    <property type="match status" value="1"/>
</dbReference>
<evidence type="ECO:0000313" key="4">
    <source>
        <dbReference type="Proteomes" id="UP001501563"/>
    </source>
</evidence>
<evidence type="ECO:0000259" key="2">
    <source>
        <dbReference type="Pfam" id="PF02342"/>
    </source>
</evidence>
<dbReference type="Proteomes" id="UP001501563">
    <property type="component" value="Unassembled WGS sequence"/>
</dbReference>
<dbReference type="Pfam" id="PF02342">
    <property type="entry name" value="TerD"/>
    <property type="match status" value="1"/>
</dbReference>
<comment type="similarity">
    <text evidence="1">Belongs to the CAPAB/TerDEXZ family.</text>
</comment>
<reference evidence="4" key="1">
    <citation type="journal article" date="2019" name="Int. J. Syst. Evol. Microbiol.">
        <title>The Global Catalogue of Microorganisms (GCM) 10K type strain sequencing project: providing services to taxonomists for standard genome sequencing and annotation.</title>
        <authorList>
            <consortium name="The Broad Institute Genomics Platform"/>
            <consortium name="The Broad Institute Genome Sequencing Center for Infectious Disease"/>
            <person name="Wu L."/>
            <person name="Ma J."/>
        </authorList>
    </citation>
    <scope>NUCLEOTIDE SEQUENCE [LARGE SCALE GENOMIC DNA]</scope>
    <source>
        <strain evidence="4">JCM 16578</strain>
    </source>
</reference>
<proteinExistence type="inferred from homology"/>
<sequence length="152" mass="15662">MVNRGVLAHWLFTGLSRRHREAGLGGGCLVSGAGLDIGEQCEEGRLGDEGDAGGIVINLSALPATAHKVVVAAALDGSGTFADVGAIEITVSSSFGEQAVAQATLDAATTERSLILAEVYRRGPLWRIRAVGQGHDHDLAATARAFGVEITD</sequence>
<dbReference type="EMBL" id="BAAAZA010000098">
    <property type="protein sequence ID" value="GAA3910342.1"/>
    <property type="molecule type" value="Genomic_DNA"/>
</dbReference>
<organism evidence="3 4">
    <name type="scientific">Streptomyces lannensis</name>
    <dbReference type="NCBI Taxonomy" id="766498"/>
    <lineage>
        <taxon>Bacteria</taxon>
        <taxon>Bacillati</taxon>
        <taxon>Actinomycetota</taxon>
        <taxon>Actinomycetes</taxon>
        <taxon>Kitasatosporales</taxon>
        <taxon>Streptomycetaceae</taxon>
        <taxon>Streptomyces</taxon>
    </lineage>
</organism>
<keyword evidence="4" id="KW-1185">Reference proteome</keyword>
<dbReference type="InterPro" id="IPR003325">
    <property type="entry name" value="TerD"/>
</dbReference>
<dbReference type="RefSeq" id="WP_345554815.1">
    <property type="nucleotide sequence ID" value="NZ_BAAAZA010000098.1"/>
</dbReference>
<dbReference type="PANTHER" id="PTHR32097:SF4">
    <property type="entry name" value="GENERAL STRESS PROTEIN 16U"/>
    <property type="match status" value="1"/>
</dbReference>
<evidence type="ECO:0000256" key="1">
    <source>
        <dbReference type="ARBA" id="ARBA00008775"/>
    </source>
</evidence>
<protein>
    <recommendedName>
        <fullName evidence="2">TerD domain-containing protein</fullName>
    </recommendedName>
</protein>